<reference evidence="4 5" key="1">
    <citation type="submission" date="2020-05" db="EMBL/GenBank/DDBJ databases">
        <authorList>
            <person name="Whitworth D."/>
        </authorList>
    </citation>
    <scope>NUCLEOTIDE SEQUENCE [LARGE SCALE GENOMIC DNA]</scope>
    <source>
        <strain evidence="4 5">AB043B</strain>
    </source>
</reference>
<evidence type="ECO:0000256" key="2">
    <source>
        <dbReference type="SAM" id="MobiDB-lite"/>
    </source>
</evidence>
<dbReference type="Proteomes" id="UP000563426">
    <property type="component" value="Unassembled WGS sequence"/>
</dbReference>
<evidence type="ECO:0000259" key="3">
    <source>
        <dbReference type="Pfam" id="PF00248"/>
    </source>
</evidence>
<dbReference type="InterPro" id="IPR018170">
    <property type="entry name" value="Aldo/ket_reductase_CS"/>
</dbReference>
<name>A0A7Y4KGQ7_9BACT</name>
<gene>
    <name evidence="4" type="ORF">HMI49_06975</name>
</gene>
<proteinExistence type="predicted"/>
<keyword evidence="1" id="KW-0560">Oxidoreductase</keyword>
<dbReference type="Pfam" id="PF00248">
    <property type="entry name" value="Aldo_ket_red"/>
    <property type="match status" value="1"/>
</dbReference>
<dbReference type="AlphaFoldDB" id="A0A7Y4KGQ7"/>
<dbReference type="CDD" id="cd19148">
    <property type="entry name" value="AKR_AKR11B1"/>
    <property type="match status" value="1"/>
</dbReference>
<dbReference type="FunFam" id="3.20.20.100:FF:000004">
    <property type="entry name" value="Oxidoreductase, aldo/keto reductase"/>
    <property type="match status" value="1"/>
</dbReference>
<dbReference type="PANTHER" id="PTHR43364:SF4">
    <property type="entry name" value="NAD(P)-LINKED OXIDOREDUCTASE SUPERFAMILY PROTEIN"/>
    <property type="match status" value="1"/>
</dbReference>
<dbReference type="InterPro" id="IPR023210">
    <property type="entry name" value="NADP_OxRdtase_dom"/>
</dbReference>
<dbReference type="InterPro" id="IPR020471">
    <property type="entry name" value="AKR"/>
</dbReference>
<dbReference type="InterPro" id="IPR036812">
    <property type="entry name" value="NAD(P)_OxRdtase_dom_sf"/>
</dbReference>
<evidence type="ECO:0000256" key="1">
    <source>
        <dbReference type="ARBA" id="ARBA00023002"/>
    </source>
</evidence>
<dbReference type="GO" id="GO:0005829">
    <property type="term" value="C:cytosol"/>
    <property type="evidence" value="ECO:0007669"/>
    <property type="project" value="TreeGrafter"/>
</dbReference>
<dbReference type="InterPro" id="IPR050523">
    <property type="entry name" value="AKR_Detox_Biosynth"/>
</dbReference>
<sequence>MEYATISGISTPVSRVGQGTWAMGGTQWGGTDDDESVRTIHAALDLGITLIDTAPAYGFGHSEEVVGRALAERGGRDRVVVATKVGLEPYGDGVIRDSSRRQLFKEIEASLKRLRTDYIDLYQVHWPDFSTPYEETAQALLDLQRAGKIRAIGVSNYSIEAMERFRRVAPLASAQPPLNLFEREALEDIIPWCRANGLATLTYGALCRGLLTGEMREDTRFEGDDLRKTDPKFQPPRYAQYLRAVHRLEQFARGRYDKGVLPLAIRWVLDQPGITVALWGARHPGELDPVKDVMGWRLDNADLAYMDSVVNESVTDPVGPEFMAPPERRPEAPGEGPGASI</sequence>
<dbReference type="GO" id="GO:0016491">
    <property type="term" value="F:oxidoreductase activity"/>
    <property type="evidence" value="ECO:0007669"/>
    <property type="project" value="UniProtKB-KW"/>
</dbReference>
<protein>
    <submittedName>
        <fullName evidence="4">Aldo/keto reductase</fullName>
    </submittedName>
</protein>
<dbReference type="PROSITE" id="PS00062">
    <property type="entry name" value="ALDOKETO_REDUCTASE_2"/>
    <property type="match status" value="1"/>
</dbReference>
<dbReference type="PRINTS" id="PR00069">
    <property type="entry name" value="ALDKETRDTASE"/>
</dbReference>
<comment type="caution">
    <text evidence="4">The sequence shown here is derived from an EMBL/GenBank/DDBJ whole genome shotgun (WGS) entry which is preliminary data.</text>
</comment>
<dbReference type="Gene3D" id="3.20.20.100">
    <property type="entry name" value="NADP-dependent oxidoreductase domain"/>
    <property type="match status" value="1"/>
</dbReference>
<evidence type="ECO:0000313" key="5">
    <source>
        <dbReference type="Proteomes" id="UP000563426"/>
    </source>
</evidence>
<dbReference type="SUPFAM" id="SSF51430">
    <property type="entry name" value="NAD(P)-linked oxidoreductase"/>
    <property type="match status" value="1"/>
</dbReference>
<dbReference type="PANTHER" id="PTHR43364">
    <property type="entry name" value="NADH-SPECIFIC METHYLGLYOXAL REDUCTASE-RELATED"/>
    <property type="match status" value="1"/>
</dbReference>
<organism evidence="4 5">
    <name type="scientific">Corallococcus exercitus</name>
    <dbReference type="NCBI Taxonomy" id="2316736"/>
    <lineage>
        <taxon>Bacteria</taxon>
        <taxon>Pseudomonadati</taxon>
        <taxon>Myxococcota</taxon>
        <taxon>Myxococcia</taxon>
        <taxon>Myxococcales</taxon>
        <taxon>Cystobacterineae</taxon>
        <taxon>Myxococcaceae</taxon>
        <taxon>Corallococcus</taxon>
    </lineage>
</organism>
<keyword evidence="5" id="KW-1185">Reference proteome</keyword>
<dbReference type="RefSeq" id="WP_171433507.1">
    <property type="nucleotide sequence ID" value="NZ_JABFJV010000024.1"/>
</dbReference>
<dbReference type="EMBL" id="JABFJV010000024">
    <property type="protein sequence ID" value="NOK32940.1"/>
    <property type="molecule type" value="Genomic_DNA"/>
</dbReference>
<feature type="region of interest" description="Disordered" evidence="2">
    <location>
        <begin position="317"/>
        <end position="341"/>
    </location>
</feature>
<evidence type="ECO:0000313" key="4">
    <source>
        <dbReference type="EMBL" id="NOK32940.1"/>
    </source>
</evidence>
<feature type="domain" description="NADP-dependent oxidoreductase" evidence="3">
    <location>
        <begin position="16"/>
        <end position="310"/>
    </location>
</feature>
<accession>A0A7Y4KGQ7</accession>